<dbReference type="InterPro" id="IPR016169">
    <property type="entry name" value="FAD-bd_PCMH_sub2"/>
</dbReference>
<dbReference type="InterPro" id="IPR006094">
    <property type="entry name" value="Oxid_FAD_bind_N"/>
</dbReference>
<keyword evidence="4" id="KW-1185">Reference proteome</keyword>
<evidence type="ECO:0000256" key="1">
    <source>
        <dbReference type="ARBA" id="ARBA00023002"/>
    </source>
</evidence>
<dbReference type="GO" id="GO:0016020">
    <property type="term" value="C:membrane"/>
    <property type="evidence" value="ECO:0007669"/>
    <property type="project" value="InterPro"/>
</dbReference>
<dbReference type="InterPro" id="IPR007173">
    <property type="entry name" value="ALO_C"/>
</dbReference>
<proteinExistence type="predicted"/>
<accession>A0A1G7LK30</accession>
<dbReference type="Proteomes" id="UP000198967">
    <property type="component" value="Unassembled WGS sequence"/>
</dbReference>
<dbReference type="InterPro" id="IPR036318">
    <property type="entry name" value="FAD-bd_PCMH-like_sf"/>
</dbReference>
<evidence type="ECO:0000313" key="4">
    <source>
        <dbReference type="Proteomes" id="UP000198967"/>
    </source>
</evidence>
<dbReference type="GO" id="GO:0080049">
    <property type="term" value="F:L-gulono-1,4-lactone dehydrogenase activity"/>
    <property type="evidence" value="ECO:0007669"/>
    <property type="project" value="TreeGrafter"/>
</dbReference>
<sequence length="394" mass="41405">MVAAVRRAAERGLAVRPVGSGYSESTLSLTGDVHLDCSALTGVVDLADDVVRVRAGARLTEVHAALAEHGRALATVPHGPGATVGGAIGTGTHGGSRQVGSLSAQVVGARFVDGTGTLRRAEDADLDALRCHLGALGVLTEVSLRTVAATVVDGHEEVVDPAEATAPGGPLDTRPWAALQVHLPSGEALLRWAGPAEQRDPVPEATGPVDAIGRVVTRLGHSASAQLSAQWSAQRSRPAPRWEGVPTAAPYVLLPTPDPARETSTEWAVPREALTTALRELHSATTTRELEIRRPVEVRVGPAETGWLHPAFGRATGWIAVRSPRGADDGPLFRLVGSVLEGMGGRPHWAGRHDWTAADLAVAYPRLPDFRAVRDRLDPDRRFAGAHMQALLGP</sequence>
<dbReference type="PANTHER" id="PTHR43762:SF1">
    <property type="entry name" value="D-ARABINONO-1,4-LACTONE OXIDASE"/>
    <property type="match status" value="1"/>
</dbReference>
<name>A0A1G7LK30_PSEOR</name>
<dbReference type="InterPro" id="IPR016166">
    <property type="entry name" value="FAD-bd_PCMH"/>
</dbReference>
<dbReference type="EMBL" id="FNBE01000005">
    <property type="protein sequence ID" value="SDF49835.1"/>
    <property type="molecule type" value="Genomic_DNA"/>
</dbReference>
<evidence type="ECO:0000259" key="2">
    <source>
        <dbReference type="PROSITE" id="PS51387"/>
    </source>
</evidence>
<dbReference type="GO" id="GO:0003885">
    <property type="term" value="F:D-arabinono-1,4-lactone oxidase activity"/>
    <property type="evidence" value="ECO:0007669"/>
    <property type="project" value="InterPro"/>
</dbReference>
<organism evidence="3 4">
    <name type="scientific">Pseudonocardia oroxyli</name>
    <dbReference type="NCBI Taxonomy" id="366584"/>
    <lineage>
        <taxon>Bacteria</taxon>
        <taxon>Bacillati</taxon>
        <taxon>Actinomycetota</taxon>
        <taxon>Actinomycetes</taxon>
        <taxon>Pseudonocardiales</taxon>
        <taxon>Pseudonocardiaceae</taxon>
        <taxon>Pseudonocardia</taxon>
    </lineage>
</organism>
<dbReference type="Gene3D" id="3.30.70.2520">
    <property type="match status" value="1"/>
</dbReference>
<dbReference type="Pfam" id="PF01565">
    <property type="entry name" value="FAD_binding_4"/>
    <property type="match status" value="1"/>
</dbReference>
<dbReference type="STRING" id="366584.SAMN05216377_105109"/>
<dbReference type="PANTHER" id="PTHR43762">
    <property type="entry name" value="L-GULONOLACTONE OXIDASE"/>
    <property type="match status" value="1"/>
</dbReference>
<keyword evidence="1" id="KW-0560">Oxidoreductase</keyword>
<dbReference type="GO" id="GO:0071949">
    <property type="term" value="F:FAD binding"/>
    <property type="evidence" value="ECO:0007669"/>
    <property type="project" value="InterPro"/>
</dbReference>
<dbReference type="PIRSF" id="PIRSF000136">
    <property type="entry name" value="LGO_GLO"/>
    <property type="match status" value="1"/>
</dbReference>
<protein>
    <submittedName>
        <fullName evidence="3">L-gulonolactone oxidase</fullName>
    </submittedName>
</protein>
<dbReference type="Gene3D" id="1.10.45.10">
    <property type="entry name" value="Vanillyl-alcohol Oxidase, Chain A, domain 4"/>
    <property type="match status" value="1"/>
</dbReference>
<evidence type="ECO:0000313" key="3">
    <source>
        <dbReference type="EMBL" id="SDF49835.1"/>
    </source>
</evidence>
<gene>
    <name evidence="3" type="ORF">SAMN05216377_105109</name>
</gene>
<dbReference type="SUPFAM" id="SSF56176">
    <property type="entry name" value="FAD-binding/transporter-associated domain-like"/>
    <property type="match status" value="1"/>
</dbReference>
<dbReference type="InterPro" id="IPR010031">
    <property type="entry name" value="FAD_lactone_oxidase-like"/>
</dbReference>
<dbReference type="InterPro" id="IPR016171">
    <property type="entry name" value="Vanillyl_alc_oxidase_C-sub2"/>
</dbReference>
<dbReference type="Gene3D" id="3.30.465.10">
    <property type="match status" value="1"/>
</dbReference>
<dbReference type="Pfam" id="PF04030">
    <property type="entry name" value="ALO"/>
    <property type="match status" value="1"/>
</dbReference>
<reference evidence="3 4" key="1">
    <citation type="submission" date="2016-10" db="EMBL/GenBank/DDBJ databases">
        <authorList>
            <person name="de Groot N.N."/>
        </authorList>
    </citation>
    <scope>NUCLEOTIDE SEQUENCE [LARGE SCALE GENOMIC DNA]</scope>
    <source>
        <strain evidence="3 4">CGMCC 4.3143</strain>
    </source>
</reference>
<feature type="domain" description="FAD-binding PCMH-type" evidence="2">
    <location>
        <begin position="1"/>
        <end position="149"/>
    </location>
</feature>
<dbReference type="PROSITE" id="PS51387">
    <property type="entry name" value="FAD_PCMH"/>
    <property type="match status" value="1"/>
</dbReference>
<dbReference type="AlphaFoldDB" id="A0A1G7LK30"/>